<accession>A0A430HRY0</accession>
<proteinExistence type="predicted"/>
<evidence type="ECO:0008006" key="4">
    <source>
        <dbReference type="Google" id="ProtNLM"/>
    </source>
</evidence>
<protein>
    <recommendedName>
        <fullName evidence="4">Transmembrane protein</fullName>
    </recommendedName>
</protein>
<name>A0A430HRY0_9BURK</name>
<feature type="transmembrane region" description="Helical" evidence="1">
    <location>
        <begin position="45"/>
        <end position="66"/>
    </location>
</feature>
<gene>
    <name evidence="2" type="ORF">EJB06_03765</name>
</gene>
<dbReference type="EMBL" id="RXLQ01000002">
    <property type="protein sequence ID" value="RSZ60252.1"/>
    <property type="molecule type" value="Genomic_DNA"/>
</dbReference>
<evidence type="ECO:0000256" key="1">
    <source>
        <dbReference type="SAM" id="Phobius"/>
    </source>
</evidence>
<reference evidence="2 3" key="1">
    <citation type="submission" date="2018-12" db="EMBL/GenBank/DDBJ databases">
        <authorList>
            <person name="Yang E."/>
        </authorList>
    </citation>
    <scope>NUCLEOTIDE SEQUENCE [LARGE SCALE GENOMIC DNA]</scope>
    <source>
        <strain evidence="2 3">SOD</strain>
    </source>
</reference>
<dbReference type="Proteomes" id="UP000278085">
    <property type="component" value="Unassembled WGS sequence"/>
</dbReference>
<comment type="caution">
    <text evidence="2">The sequence shown here is derived from an EMBL/GenBank/DDBJ whole genome shotgun (WGS) entry which is preliminary data.</text>
</comment>
<keyword evidence="1" id="KW-0472">Membrane</keyword>
<keyword evidence="3" id="KW-1185">Reference proteome</keyword>
<evidence type="ECO:0000313" key="3">
    <source>
        <dbReference type="Proteomes" id="UP000278085"/>
    </source>
</evidence>
<organism evidence="2 3">
    <name type="scientific">Massilia atriviolacea</name>
    <dbReference type="NCBI Taxonomy" id="2495579"/>
    <lineage>
        <taxon>Bacteria</taxon>
        <taxon>Pseudomonadati</taxon>
        <taxon>Pseudomonadota</taxon>
        <taxon>Betaproteobacteria</taxon>
        <taxon>Burkholderiales</taxon>
        <taxon>Oxalobacteraceae</taxon>
        <taxon>Telluria group</taxon>
        <taxon>Massilia</taxon>
    </lineage>
</organism>
<evidence type="ECO:0000313" key="2">
    <source>
        <dbReference type="EMBL" id="RSZ60252.1"/>
    </source>
</evidence>
<sequence length="100" mass="9994">MKSVPLALASIGVAALAYALAMLVTRGTFSSWTGGCGDFGMRCVGQGVIVLGVGCLAGALLALVSLGHADARTRLGWVALLMNGLPLAAIGLTALLIGLR</sequence>
<feature type="transmembrane region" description="Helical" evidence="1">
    <location>
        <begin position="78"/>
        <end position="99"/>
    </location>
</feature>
<dbReference type="RefSeq" id="WP_126072667.1">
    <property type="nucleotide sequence ID" value="NZ_CP051166.1"/>
</dbReference>
<dbReference type="AlphaFoldDB" id="A0A430HRY0"/>
<keyword evidence="1" id="KW-0812">Transmembrane</keyword>
<keyword evidence="1" id="KW-1133">Transmembrane helix</keyword>